<dbReference type="InterPro" id="IPR017972">
    <property type="entry name" value="Cyt_P450_CS"/>
</dbReference>
<dbReference type="PANTHER" id="PTHR46300:SF7">
    <property type="entry name" value="P450, PUTATIVE (EUROFUNG)-RELATED"/>
    <property type="match status" value="1"/>
</dbReference>
<dbReference type="InterPro" id="IPR036396">
    <property type="entry name" value="Cyt_P450_sf"/>
</dbReference>
<keyword evidence="4 9" id="KW-0349">Heme</keyword>
<keyword evidence="6 10" id="KW-0560">Oxidoreductase</keyword>
<keyword evidence="7 9" id="KW-0408">Iron</keyword>
<organism evidence="12 13">
    <name type="scientific">Rhodocollybia butyracea</name>
    <dbReference type="NCBI Taxonomy" id="206335"/>
    <lineage>
        <taxon>Eukaryota</taxon>
        <taxon>Fungi</taxon>
        <taxon>Dikarya</taxon>
        <taxon>Basidiomycota</taxon>
        <taxon>Agaricomycotina</taxon>
        <taxon>Agaricomycetes</taxon>
        <taxon>Agaricomycetidae</taxon>
        <taxon>Agaricales</taxon>
        <taxon>Marasmiineae</taxon>
        <taxon>Omphalotaceae</taxon>
        <taxon>Rhodocollybia</taxon>
    </lineage>
</organism>
<keyword evidence="13" id="KW-1185">Reference proteome</keyword>
<dbReference type="GO" id="GO:0020037">
    <property type="term" value="F:heme binding"/>
    <property type="evidence" value="ECO:0007669"/>
    <property type="project" value="InterPro"/>
</dbReference>
<evidence type="ECO:0000256" key="4">
    <source>
        <dbReference type="ARBA" id="ARBA00022617"/>
    </source>
</evidence>
<name>A0A9P5U625_9AGAR</name>
<dbReference type="Gene3D" id="1.10.630.10">
    <property type="entry name" value="Cytochrome P450"/>
    <property type="match status" value="1"/>
</dbReference>
<gene>
    <name evidence="12" type="ORF">BDP27DRAFT_1225985</name>
</gene>
<evidence type="ECO:0000256" key="9">
    <source>
        <dbReference type="PIRSR" id="PIRSR602401-1"/>
    </source>
</evidence>
<accession>A0A9P5U625</accession>
<reference evidence="12" key="1">
    <citation type="submission" date="2020-11" db="EMBL/GenBank/DDBJ databases">
        <authorList>
            <consortium name="DOE Joint Genome Institute"/>
            <person name="Ahrendt S."/>
            <person name="Riley R."/>
            <person name="Andreopoulos W."/>
            <person name="Labutti K."/>
            <person name="Pangilinan J."/>
            <person name="Ruiz-Duenas F.J."/>
            <person name="Barrasa J.M."/>
            <person name="Sanchez-Garcia M."/>
            <person name="Camarero S."/>
            <person name="Miyauchi S."/>
            <person name="Serrano A."/>
            <person name="Linde D."/>
            <person name="Babiker R."/>
            <person name="Drula E."/>
            <person name="Ayuso-Fernandez I."/>
            <person name="Pacheco R."/>
            <person name="Padilla G."/>
            <person name="Ferreira P."/>
            <person name="Barriuso J."/>
            <person name="Kellner H."/>
            <person name="Castanera R."/>
            <person name="Alfaro M."/>
            <person name="Ramirez L."/>
            <person name="Pisabarro A.G."/>
            <person name="Kuo A."/>
            <person name="Tritt A."/>
            <person name="Lipzen A."/>
            <person name="He G."/>
            <person name="Yan M."/>
            <person name="Ng V."/>
            <person name="Cullen D."/>
            <person name="Martin F."/>
            <person name="Rosso M.-N."/>
            <person name="Henrissat B."/>
            <person name="Hibbett D."/>
            <person name="Martinez A.T."/>
            <person name="Grigoriev I.V."/>
        </authorList>
    </citation>
    <scope>NUCLEOTIDE SEQUENCE</scope>
    <source>
        <strain evidence="12">AH 40177</strain>
    </source>
</reference>
<dbReference type="PRINTS" id="PR00463">
    <property type="entry name" value="EP450I"/>
</dbReference>
<evidence type="ECO:0000313" key="12">
    <source>
        <dbReference type="EMBL" id="KAF9067309.1"/>
    </source>
</evidence>
<dbReference type="GO" id="GO:0004497">
    <property type="term" value="F:monooxygenase activity"/>
    <property type="evidence" value="ECO:0007669"/>
    <property type="project" value="UniProtKB-KW"/>
</dbReference>
<proteinExistence type="inferred from homology"/>
<dbReference type="InterPro" id="IPR001128">
    <property type="entry name" value="Cyt_P450"/>
</dbReference>
<feature type="transmembrane region" description="Helical" evidence="11">
    <location>
        <begin position="6"/>
        <end position="23"/>
    </location>
</feature>
<evidence type="ECO:0000256" key="1">
    <source>
        <dbReference type="ARBA" id="ARBA00001971"/>
    </source>
</evidence>
<comment type="pathway">
    <text evidence="2">Secondary metabolite biosynthesis.</text>
</comment>
<dbReference type="InterPro" id="IPR050364">
    <property type="entry name" value="Cytochrome_P450_fung"/>
</dbReference>
<dbReference type="Proteomes" id="UP000772434">
    <property type="component" value="Unassembled WGS sequence"/>
</dbReference>
<evidence type="ECO:0000256" key="10">
    <source>
        <dbReference type="RuleBase" id="RU000461"/>
    </source>
</evidence>
<evidence type="ECO:0000256" key="8">
    <source>
        <dbReference type="ARBA" id="ARBA00023033"/>
    </source>
</evidence>
<feature type="binding site" description="axial binding residue" evidence="9">
    <location>
        <position position="426"/>
    </location>
    <ligand>
        <name>heme</name>
        <dbReference type="ChEBI" id="CHEBI:30413"/>
    </ligand>
    <ligandPart>
        <name>Fe</name>
        <dbReference type="ChEBI" id="CHEBI:18248"/>
    </ligandPart>
</feature>
<evidence type="ECO:0000256" key="2">
    <source>
        <dbReference type="ARBA" id="ARBA00005179"/>
    </source>
</evidence>
<dbReference type="GO" id="GO:0016705">
    <property type="term" value="F:oxidoreductase activity, acting on paired donors, with incorporation or reduction of molecular oxygen"/>
    <property type="evidence" value="ECO:0007669"/>
    <property type="project" value="InterPro"/>
</dbReference>
<comment type="caution">
    <text evidence="12">The sequence shown here is derived from an EMBL/GenBank/DDBJ whole genome shotgun (WGS) entry which is preliminary data.</text>
</comment>
<dbReference type="GO" id="GO:0005506">
    <property type="term" value="F:iron ion binding"/>
    <property type="evidence" value="ECO:0007669"/>
    <property type="project" value="InterPro"/>
</dbReference>
<dbReference type="OrthoDB" id="3945418at2759"/>
<dbReference type="CDD" id="cd11065">
    <property type="entry name" value="CYP64-like"/>
    <property type="match status" value="1"/>
</dbReference>
<dbReference type="AlphaFoldDB" id="A0A9P5U625"/>
<dbReference type="SUPFAM" id="SSF48264">
    <property type="entry name" value="Cytochrome P450"/>
    <property type="match status" value="1"/>
</dbReference>
<keyword evidence="5 9" id="KW-0479">Metal-binding</keyword>
<evidence type="ECO:0000256" key="7">
    <source>
        <dbReference type="ARBA" id="ARBA00023004"/>
    </source>
</evidence>
<dbReference type="Pfam" id="PF00067">
    <property type="entry name" value="p450"/>
    <property type="match status" value="1"/>
</dbReference>
<evidence type="ECO:0000256" key="11">
    <source>
        <dbReference type="SAM" id="Phobius"/>
    </source>
</evidence>
<keyword evidence="11" id="KW-0812">Transmembrane</keyword>
<dbReference type="PROSITE" id="PS00086">
    <property type="entry name" value="CYTOCHROME_P450"/>
    <property type="match status" value="1"/>
</dbReference>
<evidence type="ECO:0000256" key="6">
    <source>
        <dbReference type="ARBA" id="ARBA00023002"/>
    </source>
</evidence>
<evidence type="ECO:0000256" key="3">
    <source>
        <dbReference type="ARBA" id="ARBA00010617"/>
    </source>
</evidence>
<sequence>MAPASLFLTLYGIAAFAVALLYFRPRRQSFVESFPPGPKSPTMPTLDPWVQYQQWGREYGDLLYIREHNMLIINHAHVAIDLLEKRARIYLDRPMTEVMKLCGLNDILALEKYSDKWRGNRRLFQQNFRQSASRRFHPIQYKEISQYLRDLTAVPEEFMQHTMSLSLNLIYSSLYGLDIASDDPISQKALEAAALIGRALSEPFPGVELFPWLRFMPSWFPGCGFQQIANKCDQNIQEVDTILFDRAVNNLASTGTSLIAELALENGGKPVEIKKIKAMGTVSFLAAAHTTISSISSFLLAMVQNPDIQSKAQAEIDHVIGRDRLPTFEDRRSLPYVESVYREVMRMHPSLPLGLLRASTEDDFYRGYHIPKGSHELKDISRAMGRDPDVYSEPDKFKPDRFLDSPNGPFTSINDIHAFGFGRRVCVGRYMADNTVWLTIASVLATLDIHNAKDNEGNEINISREYTRNFLRHPKPYQSSITPRDLQARDLILATGMVD</sequence>
<comment type="similarity">
    <text evidence="3 10">Belongs to the cytochrome P450 family.</text>
</comment>
<evidence type="ECO:0000256" key="5">
    <source>
        <dbReference type="ARBA" id="ARBA00022723"/>
    </source>
</evidence>
<keyword evidence="11" id="KW-0472">Membrane</keyword>
<comment type="cofactor">
    <cofactor evidence="1 9">
        <name>heme</name>
        <dbReference type="ChEBI" id="CHEBI:30413"/>
    </cofactor>
</comment>
<evidence type="ECO:0000313" key="13">
    <source>
        <dbReference type="Proteomes" id="UP000772434"/>
    </source>
</evidence>
<keyword evidence="8 10" id="KW-0503">Monooxygenase</keyword>
<dbReference type="PANTHER" id="PTHR46300">
    <property type="entry name" value="P450, PUTATIVE (EUROFUNG)-RELATED-RELATED"/>
    <property type="match status" value="1"/>
</dbReference>
<keyword evidence="11" id="KW-1133">Transmembrane helix</keyword>
<protein>
    <submittedName>
        <fullName evidence="12">Cytochrome P450 1</fullName>
    </submittedName>
</protein>
<dbReference type="InterPro" id="IPR002401">
    <property type="entry name" value="Cyt_P450_E_grp-I"/>
</dbReference>
<dbReference type="EMBL" id="JADNRY010000075">
    <property type="protein sequence ID" value="KAF9067309.1"/>
    <property type="molecule type" value="Genomic_DNA"/>
</dbReference>